<dbReference type="AlphaFoldDB" id="A0A1A9ZJK8"/>
<dbReference type="EnsemblMetazoa" id="GPAI016889-RA">
    <property type="protein sequence ID" value="GPAI016889-PA"/>
    <property type="gene ID" value="GPAI016889"/>
</dbReference>
<accession>A0A1A9ZJK8</accession>
<reference evidence="1" key="2">
    <citation type="submission" date="2020-05" db="UniProtKB">
        <authorList>
            <consortium name="EnsemblMetazoa"/>
        </authorList>
    </citation>
    <scope>IDENTIFICATION</scope>
    <source>
        <strain evidence="1">IAEA</strain>
    </source>
</reference>
<reference evidence="2" key="1">
    <citation type="submission" date="2014-03" db="EMBL/GenBank/DDBJ databases">
        <authorList>
            <person name="Aksoy S."/>
            <person name="Warren W."/>
            <person name="Wilson R.K."/>
        </authorList>
    </citation>
    <scope>NUCLEOTIDE SEQUENCE [LARGE SCALE GENOMIC DNA]</scope>
    <source>
        <strain evidence="2">IAEA</strain>
    </source>
</reference>
<protein>
    <submittedName>
        <fullName evidence="1">Uncharacterized protein</fullName>
    </submittedName>
</protein>
<organism evidence="1 2">
    <name type="scientific">Glossina pallidipes</name>
    <name type="common">Tsetse fly</name>
    <dbReference type="NCBI Taxonomy" id="7398"/>
    <lineage>
        <taxon>Eukaryota</taxon>
        <taxon>Metazoa</taxon>
        <taxon>Ecdysozoa</taxon>
        <taxon>Arthropoda</taxon>
        <taxon>Hexapoda</taxon>
        <taxon>Insecta</taxon>
        <taxon>Pterygota</taxon>
        <taxon>Neoptera</taxon>
        <taxon>Endopterygota</taxon>
        <taxon>Diptera</taxon>
        <taxon>Brachycera</taxon>
        <taxon>Muscomorpha</taxon>
        <taxon>Hippoboscoidea</taxon>
        <taxon>Glossinidae</taxon>
        <taxon>Glossina</taxon>
    </lineage>
</organism>
<evidence type="ECO:0000313" key="1">
    <source>
        <dbReference type="EnsemblMetazoa" id="GPAI016889-PA"/>
    </source>
</evidence>
<keyword evidence="2" id="KW-1185">Reference proteome</keyword>
<sequence length="128" mass="15255">MLCYSRCLTFGLFEATPEAYRNLKFTTSQFLRITSAANNKLSMRMRVFLINFFSWHRVIQYRFLNAFHCYGRDIQFKRTDLTLNQTICCIDLHGCKSWLHTNLMHPFHLSFMEAICVNLRCNIEINNI</sequence>
<proteinExistence type="predicted"/>
<evidence type="ECO:0000313" key="2">
    <source>
        <dbReference type="Proteomes" id="UP000092445"/>
    </source>
</evidence>
<dbReference type="Proteomes" id="UP000092445">
    <property type="component" value="Unassembled WGS sequence"/>
</dbReference>
<name>A0A1A9ZJK8_GLOPL</name>
<dbReference type="VEuPathDB" id="VectorBase:GPAI016889"/>